<dbReference type="Gene3D" id="2.60.120.260">
    <property type="entry name" value="Galactose-binding domain-like"/>
    <property type="match status" value="1"/>
</dbReference>
<dbReference type="AlphaFoldDB" id="A0A0E2Z041"/>
<evidence type="ECO:0000256" key="2">
    <source>
        <dbReference type="SAM" id="MobiDB-lite"/>
    </source>
</evidence>
<protein>
    <submittedName>
        <fullName evidence="4">Peptidase S15</fullName>
    </submittedName>
</protein>
<dbReference type="Gene3D" id="3.40.50.1820">
    <property type="entry name" value="alpha/beta hydrolase"/>
    <property type="match status" value="2"/>
</dbReference>
<evidence type="ECO:0000259" key="3">
    <source>
        <dbReference type="SMART" id="SM00939"/>
    </source>
</evidence>
<feature type="domain" description="Xaa-Pro dipeptidyl-peptidase C-terminal" evidence="3">
    <location>
        <begin position="291"/>
        <end position="546"/>
    </location>
</feature>
<dbReference type="InterPro" id="IPR050585">
    <property type="entry name" value="Xaa-Pro_dipeptidyl-ppase/CocE"/>
</dbReference>
<dbReference type="GO" id="GO:0008239">
    <property type="term" value="F:dipeptidyl-peptidase activity"/>
    <property type="evidence" value="ECO:0007669"/>
    <property type="project" value="InterPro"/>
</dbReference>
<dbReference type="Proteomes" id="UP000028839">
    <property type="component" value="Unassembled WGS sequence"/>
</dbReference>
<keyword evidence="1" id="KW-0378">Hydrolase</keyword>
<dbReference type="Pfam" id="PF02129">
    <property type="entry name" value="Peptidase_S15"/>
    <property type="match status" value="1"/>
</dbReference>
<dbReference type="SUPFAM" id="SSF49785">
    <property type="entry name" value="Galactose-binding domain-like"/>
    <property type="match status" value="1"/>
</dbReference>
<dbReference type="InterPro" id="IPR008979">
    <property type="entry name" value="Galactose-bd-like_sf"/>
</dbReference>
<reference evidence="4 5" key="1">
    <citation type="submission" date="2014-07" db="EMBL/GenBank/DDBJ databases">
        <title>Comparative analysis of Nitrosococcus oceani genome inventories of strains from Pacific and Atlantic gyres.</title>
        <authorList>
            <person name="Lim C.K."/>
            <person name="Wang L."/>
            <person name="Sayavedra-Soto L.A."/>
            <person name="Klotz M.G."/>
        </authorList>
    </citation>
    <scope>NUCLEOTIDE SEQUENCE [LARGE SCALE GENOMIC DNA]</scope>
    <source>
        <strain evidence="4 5">C-27</strain>
    </source>
</reference>
<dbReference type="PANTHER" id="PTHR43056:SF10">
    <property type="entry name" value="COCE_NOND FAMILY, PUTATIVE (AFU_ORTHOLOGUE AFUA_7G00600)-RELATED"/>
    <property type="match status" value="1"/>
</dbReference>
<comment type="caution">
    <text evidence="4">The sequence shown here is derived from an EMBL/GenBank/DDBJ whole genome shotgun (WGS) entry which is preliminary data.</text>
</comment>
<dbReference type="PANTHER" id="PTHR43056">
    <property type="entry name" value="PEPTIDASE S9 PROLYL OLIGOPEPTIDASE"/>
    <property type="match status" value="1"/>
</dbReference>
<gene>
    <name evidence="4" type="ORF">IB75_11840</name>
</gene>
<dbReference type="InterPro" id="IPR000383">
    <property type="entry name" value="Xaa-Pro-like_dom"/>
</dbReference>
<organism evidence="4 5">
    <name type="scientific">Nitrosococcus oceani C-27</name>
    <dbReference type="NCBI Taxonomy" id="314279"/>
    <lineage>
        <taxon>Bacteria</taxon>
        <taxon>Pseudomonadati</taxon>
        <taxon>Pseudomonadota</taxon>
        <taxon>Gammaproteobacteria</taxon>
        <taxon>Chromatiales</taxon>
        <taxon>Chromatiaceae</taxon>
        <taxon>Nitrosococcus</taxon>
    </lineage>
</organism>
<dbReference type="NCBIfam" id="TIGR00976">
    <property type="entry name" value="CocE_NonD"/>
    <property type="match status" value="1"/>
</dbReference>
<evidence type="ECO:0000256" key="1">
    <source>
        <dbReference type="ARBA" id="ARBA00022801"/>
    </source>
</evidence>
<accession>A0A0E2Z041</accession>
<dbReference type="Pfam" id="PF08530">
    <property type="entry name" value="PepX_C"/>
    <property type="match status" value="1"/>
</dbReference>
<dbReference type="HOGENOM" id="CLU_015590_4_0_6"/>
<dbReference type="InterPro" id="IPR029058">
    <property type="entry name" value="AB_hydrolase_fold"/>
</dbReference>
<dbReference type="OrthoDB" id="9806163at2"/>
<evidence type="ECO:0000313" key="5">
    <source>
        <dbReference type="Proteomes" id="UP000028839"/>
    </source>
</evidence>
<feature type="region of interest" description="Disordered" evidence="2">
    <location>
        <begin position="528"/>
        <end position="550"/>
    </location>
</feature>
<dbReference type="SMART" id="SM00939">
    <property type="entry name" value="PepX_C"/>
    <property type="match status" value="1"/>
</dbReference>
<sequence>MKVITSFPRRVREIENCWISMSDGCRLAARIWLPEDATQSPVPAIFEYIPYRKRDFTRPRDEPMHHYFAGHGYAAVRVDVRGSGDSDGLLLDEYLQQEQDDAIEVIRWIASQPWCSGAIGMMGISWGGFNSLQVAALQPPALKAIITLCSTDDRYADDAHYMGGCLLNENLTWGSVLLTFNAYPPDPELVGERWREMWMERLQHAVLFPEVWLRHPRRDSYWRHGSVCEDYSRIRCPVYAIGGWADAYSNAIPRLLEGLSVPRKGLIGPWTHSFPHESAPGPAIGFLQEALRWWDHWLKGIDRGIMEEPMYRVWMQESLPPQPFYEERPGRWVAERCWPSPRIRPLRLILNPNRLEQEATTETKLTFQSPQTTGLAAGDWCGFGADGEMPTDQREDDGKSLTFDSVPLDQHLEILGAPVATLELAFDRPCALIAVRLNDVAPNGASSRVSYGLLNLTHHNSHEFPEPLKPGRRYTVRVQLNDIAHAFPPGHTLRLAISTSYWPVAWPSPEPVHLTLFTGKSYLDLPVRSPDPQDQSLRPFEQPERAPAPAHMTLRPARFQRTIERNLSTNETLYTIFSDGGDFDGAAVAHLHAIDLDLGHTILKRFRIGETDPLSAQAENEQNALLRRGDWEIRIKARTRLSSNWNSFHLHADLEAYEGETLVFSRSWEETIPRDLV</sequence>
<dbReference type="InterPro" id="IPR005674">
    <property type="entry name" value="CocE/Ser_esterase"/>
</dbReference>
<evidence type="ECO:0000313" key="4">
    <source>
        <dbReference type="EMBL" id="KFI18864.1"/>
    </source>
</evidence>
<dbReference type="InterPro" id="IPR013736">
    <property type="entry name" value="Xaa-Pro_dipept_C"/>
</dbReference>
<dbReference type="EMBL" id="JPGN01000071">
    <property type="protein sequence ID" value="KFI18864.1"/>
    <property type="molecule type" value="Genomic_DNA"/>
</dbReference>
<proteinExistence type="predicted"/>
<name>A0A0E2Z041_9GAMM</name>
<dbReference type="SUPFAM" id="SSF53474">
    <property type="entry name" value="alpha/beta-Hydrolases"/>
    <property type="match status" value="1"/>
</dbReference>